<name>A0A4R3M457_9BURK</name>
<dbReference type="AlphaFoldDB" id="A0A4R3M457"/>
<protein>
    <submittedName>
        <fullName evidence="1">Uncharacterized protein</fullName>
    </submittedName>
</protein>
<accession>A0A4R3M457</accession>
<sequence>MHTTCFRPTMYSLRPSAHRSLILVLLITLLFSRLALASYVCPLPQWQAPIMASQMKGEACTQSGDHSKMIDAAQPNLCAQHFSDQRQVTNAVAQSLASEPVLFFAYALSPPLPSPMWQLATPDSSPDSGGSDDTLFLLTLRLRI</sequence>
<proteinExistence type="predicted"/>
<evidence type="ECO:0000313" key="2">
    <source>
        <dbReference type="Proteomes" id="UP000295525"/>
    </source>
</evidence>
<dbReference type="EMBL" id="SMAJ01000007">
    <property type="protein sequence ID" value="TCT07039.1"/>
    <property type="molecule type" value="Genomic_DNA"/>
</dbReference>
<gene>
    <name evidence="1" type="ORF">EDC26_10795</name>
</gene>
<comment type="caution">
    <text evidence="1">The sequence shown here is derived from an EMBL/GenBank/DDBJ whole genome shotgun (WGS) entry which is preliminary data.</text>
</comment>
<keyword evidence="2" id="KW-1185">Reference proteome</keyword>
<evidence type="ECO:0000313" key="1">
    <source>
        <dbReference type="EMBL" id="TCT07039.1"/>
    </source>
</evidence>
<dbReference type="Proteomes" id="UP000295525">
    <property type="component" value="Unassembled WGS sequence"/>
</dbReference>
<reference evidence="1 2" key="1">
    <citation type="submission" date="2019-03" db="EMBL/GenBank/DDBJ databases">
        <title>Genomic Encyclopedia of Type Strains, Phase IV (KMG-IV): sequencing the most valuable type-strain genomes for metagenomic binning, comparative biology and taxonomic classification.</title>
        <authorList>
            <person name="Goeker M."/>
        </authorList>
    </citation>
    <scope>NUCLEOTIDE SEQUENCE [LARGE SCALE GENOMIC DNA]</scope>
    <source>
        <strain evidence="1 2">DSM 24591</strain>
    </source>
</reference>
<organism evidence="1 2">
    <name type="scientific">Paralcaligenes ureilyticus</name>
    <dbReference type="NCBI Taxonomy" id="627131"/>
    <lineage>
        <taxon>Bacteria</taxon>
        <taxon>Pseudomonadati</taxon>
        <taxon>Pseudomonadota</taxon>
        <taxon>Betaproteobacteria</taxon>
        <taxon>Burkholderiales</taxon>
        <taxon>Alcaligenaceae</taxon>
        <taxon>Paralcaligenes</taxon>
    </lineage>
</organism>